<dbReference type="EMBL" id="GBRH01264178">
    <property type="protein sequence ID" value="JAD33717.1"/>
    <property type="molecule type" value="Transcribed_RNA"/>
</dbReference>
<evidence type="ECO:0000256" key="1">
    <source>
        <dbReference type="SAM" id="MobiDB-lite"/>
    </source>
</evidence>
<sequence>MSRTGIPSNTLSASPTRPSFA</sequence>
<accession>A0A0A8ZFR2</accession>
<name>A0A0A8ZFR2_ARUDO</name>
<organism evidence="2">
    <name type="scientific">Arundo donax</name>
    <name type="common">Giant reed</name>
    <name type="synonym">Donax arundinaceus</name>
    <dbReference type="NCBI Taxonomy" id="35708"/>
    <lineage>
        <taxon>Eukaryota</taxon>
        <taxon>Viridiplantae</taxon>
        <taxon>Streptophyta</taxon>
        <taxon>Embryophyta</taxon>
        <taxon>Tracheophyta</taxon>
        <taxon>Spermatophyta</taxon>
        <taxon>Magnoliopsida</taxon>
        <taxon>Liliopsida</taxon>
        <taxon>Poales</taxon>
        <taxon>Poaceae</taxon>
        <taxon>PACMAD clade</taxon>
        <taxon>Arundinoideae</taxon>
        <taxon>Arundineae</taxon>
        <taxon>Arundo</taxon>
    </lineage>
</organism>
<proteinExistence type="predicted"/>
<feature type="region of interest" description="Disordered" evidence="1">
    <location>
        <begin position="1"/>
        <end position="21"/>
    </location>
</feature>
<reference evidence="2" key="1">
    <citation type="submission" date="2014-09" db="EMBL/GenBank/DDBJ databases">
        <authorList>
            <person name="Magalhaes I.L.F."/>
            <person name="Oliveira U."/>
            <person name="Santos F.R."/>
            <person name="Vidigal T.H.D.A."/>
            <person name="Brescovit A.D."/>
            <person name="Santos A.J."/>
        </authorList>
    </citation>
    <scope>NUCLEOTIDE SEQUENCE</scope>
    <source>
        <tissue evidence="2">Shoot tissue taken approximately 20 cm above the soil surface</tissue>
    </source>
</reference>
<protein>
    <submittedName>
        <fullName evidence="2">Uncharacterized protein</fullName>
    </submittedName>
</protein>
<dbReference type="AlphaFoldDB" id="A0A0A8ZFR2"/>
<reference evidence="2" key="2">
    <citation type="journal article" date="2015" name="Data Brief">
        <title>Shoot transcriptome of the giant reed, Arundo donax.</title>
        <authorList>
            <person name="Barrero R.A."/>
            <person name="Guerrero F.D."/>
            <person name="Moolhuijzen P."/>
            <person name="Goolsby J.A."/>
            <person name="Tidwell J."/>
            <person name="Bellgard S.E."/>
            <person name="Bellgard M.I."/>
        </authorList>
    </citation>
    <scope>NUCLEOTIDE SEQUENCE</scope>
    <source>
        <tissue evidence="2">Shoot tissue taken approximately 20 cm above the soil surface</tissue>
    </source>
</reference>
<evidence type="ECO:0000313" key="2">
    <source>
        <dbReference type="EMBL" id="JAD33717.1"/>
    </source>
</evidence>